<comment type="catalytic activity">
    <reaction evidence="8">
        <text>L-seryl-[protein] + ATP = O-phospho-L-seryl-[protein] + ADP + H(+)</text>
        <dbReference type="Rhea" id="RHEA:17989"/>
        <dbReference type="Rhea" id="RHEA-COMP:9863"/>
        <dbReference type="Rhea" id="RHEA-COMP:11604"/>
        <dbReference type="ChEBI" id="CHEBI:15378"/>
        <dbReference type="ChEBI" id="CHEBI:29999"/>
        <dbReference type="ChEBI" id="CHEBI:30616"/>
        <dbReference type="ChEBI" id="CHEBI:83421"/>
        <dbReference type="ChEBI" id="CHEBI:456216"/>
        <dbReference type="EC" id="2.7.11.11"/>
    </reaction>
</comment>
<dbReference type="InterPro" id="IPR000719">
    <property type="entry name" value="Prot_kinase_dom"/>
</dbReference>
<evidence type="ECO:0000256" key="4">
    <source>
        <dbReference type="ARBA" id="ARBA00022741"/>
    </source>
</evidence>
<feature type="region of interest" description="Disordered" evidence="9">
    <location>
        <begin position="1"/>
        <end position="36"/>
    </location>
</feature>
<feature type="domain" description="Protein kinase" evidence="10">
    <location>
        <begin position="85"/>
        <end position="365"/>
    </location>
</feature>
<dbReference type="InParanoid" id="A8NEH4"/>
<keyword evidence="4" id="KW-0547">Nucleotide-binding</keyword>
<dbReference type="GO" id="GO:0004691">
    <property type="term" value="F:cAMP-dependent protein kinase activity"/>
    <property type="evidence" value="ECO:0007669"/>
    <property type="project" value="UniProtKB-EC"/>
</dbReference>
<dbReference type="SMART" id="SM00220">
    <property type="entry name" value="S_TKc"/>
    <property type="match status" value="1"/>
</dbReference>
<keyword evidence="2" id="KW-0723">Serine/threonine-protein kinase</keyword>
<dbReference type="PANTHER" id="PTHR24353:SF143">
    <property type="entry name" value="PROTEIN KINASE DOMAIN-CONTAINING PROTEIN"/>
    <property type="match status" value="1"/>
</dbReference>
<keyword evidence="3" id="KW-0808">Transferase</keyword>
<evidence type="ECO:0000313" key="12">
    <source>
        <dbReference type="EMBL" id="EAU88716.1"/>
    </source>
</evidence>
<comment type="caution">
    <text evidence="12">The sequence shown here is derived from an EMBL/GenBank/DDBJ whole genome shotgun (WGS) entry which is preliminary data.</text>
</comment>
<evidence type="ECO:0000256" key="3">
    <source>
        <dbReference type="ARBA" id="ARBA00022679"/>
    </source>
</evidence>
<dbReference type="GeneID" id="6009518"/>
<dbReference type="GO" id="GO:0005952">
    <property type="term" value="C:cAMP-dependent protein kinase complex"/>
    <property type="evidence" value="ECO:0007669"/>
    <property type="project" value="TreeGrafter"/>
</dbReference>
<evidence type="ECO:0000256" key="7">
    <source>
        <dbReference type="ARBA" id="ARBA00047292"/>
    </source>
</evidence>
<dbReference type="EC" id="2.7.11.11" evidence="1"/>
<dbReference type="PANTHER" id="PTHR24353">
    <property type="entry name" value="CYCLIC NUCLEOTIDE-DEPENDENT PROTEIN KINASE"/>
    <property type="match status" value="1"/>
</dbReference>
<dbReference type="GO" id="GO:0005524">
    <property type="term" value="F:ATP binding"/>
    <property type="evidence" value="ECO:0007669"/>
    <property type="project" value="UniProtKB-KW"/>
</dbReference>
<dbReference type="PROSITE" id="PS50011">
    <property type="entry name" value="PROTEIN_KINASE_DOM"/>
    <property type="match status" value="1"/>
</dbReference>
<dbReference type="Pfam" id="PF00069">
    <property type="entry name" value="Pkinase"/>
    <property type="match status" value="1"/>
</dbReference>
<name>A8NEH4_COPC7</name>
<dbReference type="PROSITE" id="PS00108">
    <property type="entry name" value="PROTEIN_KINASE_ST"/>
    <property type="match status" value="1"/>
</dbReference>
<dbReference type="eggNOG" id="KOG0616">
    <property type="taxonomic scope" value="Eukaryota"/>
</dbReference>
<dbReference type="KEGG" id="cci:CC1G_01089"/>
<evidence type="ECO:0000256" key="1">
    <source>
        <dbReference type="ARBA" id="ARBA00012444"/>
    </source>
</evidence>
<keyword evidence="6" id="KW-0067">ATP-binding</keyword>
<reference evidence="12 13" key="1">
    <citation type="journal article" date="2010" name="Proc. Natl. Acad. Sci. U.S.A.">
        <title>Insights into evolution of multicellular fungi from the assembled chromosomes of the mushroom Coprinopsis cinerea (Coprinus cinereus).</title>
        <authorList>
            <person name="Stajich J.E."/>
            <person name="Wilke S.K."/>
            <person name="Ahren D."/>
            <person name="Au C.H."/>
            <person name="Birren B.W."/>
            <person name="Borodovsky M."/>
            <person name="Burns C."/>
            <person name="Canback B."/>
            <person name="Casselton L.A."/>
            <person name="Cheng C.K."/>
            <person name="Deng J."/>
            <person name="Dietrich F.S."/>
            <person name="Fargo D.C."/>
            <person name="Farman M.L."/>
            <person name="Gathman A.C."/>
            <person name="Goldberg J."/>
            <person name="Guigo R."/>
            <person name="Hoegger P.J."/>
            <person name="Hooker J.B."/>
            <person name="Huggins A."/>
            <person name="James T.Y."/>
            <person name="Kamada T."/>
            <person name="Kilaru S."/>
            <person name="Kodira C."/>
            <person name="Kues U."/>
            <person name="Kupfer D."/>
            <person name="Kwan H.S."/>
            <person name="Lomsadze A."/>
            <person name="Li W."/>
            <person name="Lilly W.W."/>
            <person name="Ma L.J."/>
            <person name="Mackey A.J."/>
            <person name="Manning G."/>
            <person name="Martin F."/>
            <person name="Muraguchi H."/>
            <person name="Natvig D.O."/>
            <person name="Palmerini H."/>
            <person name="Ramesh M.A."/>
            <person name="Rehmeyer C.J."/>
            <person name="Roe B.A."/>
            <person name="Shenoy N."/>
            <person name="Stanke M."/>
            <person name="Ter-Hovhannisyan V."/>
            <person name="Tunlid A."/>
            <person name="Velagapudi R."/>
            <person name="Vision T.J."/>
            <person name="Zeng Q."/>
            <person name="Zolan M.E."/>
            <person name="Pukkila P.J."/>
        </authorList>
    </citation>
    <scope>NUCLEOTIDE SEQUENCE [LARGE SCALE GENOMIC DNA]</scope>
    <source>
        <strain evidence="13">Okayama-7 / 130 / ATCC MYA-4618 / FGSC 9003</strain>
    </source>
</reference>
<comment type="catalytic activity">
    <reaction evidence="7">
        <text>L-threonyl-[protein] + ATP = O-phospho-L-threonyl-[protein] + ADP + H(+)</text>
        <dbReference type="Rhea" id="RHEA:46608"/>
        <dbReference type="Rhea" id="RHEA-COMP:11060"/>
        <dbReference type="Rhea" id="RHEA-COMP:11605"/>
        <dbReference type="ChEBI" id="CHEBI:15378"/>
        <dbReference type="ChEBI" id="CHEBI:30013"/>
        <dbReference type="ChEBI" id="CHEBI:30616"/>
        <dbReference type="ChEBI" id="CHEBI:61977"/>
        <dbReference type="ChEBI" id="CHEBI:456216"/>
        <dbReference type="EC" id="2.7.11.11"/>
    </reaction>
</comment>
<sequence>MGPVRANKSTREARNHVEAGPTQRSPPQAPYEEKKEDGYVLVAAGKLGRVYKSAYDEERFEKPVPDPELVQPVSKRPPPLGLQDLEIIKALGDGAEGRVYLVRTTRSSHPLDRPGTLYAVKTQKKKYKRQALPPEAHMLEKDNERTALALMDWNPFIAGVIDILHDVKNIYTILELIPSGTLLSLIKSHAPMPPTIAAFYFANMFSAIEYVHALGLVHRDIKPDNFLLGEDGYLSLTDFGLTVPVDDFQVDWVDIGTPLYRPPEMDVRASPAQEKEGDEEEVDLDDRRSVDWYSSAVVLYEMVTRTVPFYGRTKLQTNALKVEKKYSFPKDIRIGSHFKDLIKSLLDPEPSNRPRPAEIQENKWLSRIDWDKLHEKQYLPPHLPKNPSASKGMWHRQPLPNPQDVPGLKVVYPPSHILHDNRFPPKLDL</sequence>
<dbReference type="Gene3D" id="1.10.510.10">
    <property type="entry name" value="Transferase(Phosphotransferase) domain 1"/>
    <property type="match status" value="1"/>
</dbReference>
<dbReference type="PROSITE" id="PS51285">
    <property type="entry name" value="AGC_KINASE_CTER"/>
    <property type="match status" value="1"/>
</dbReference>
<dbReference type="SUPFAM" id="SSF56112">
    <property type="entry name" value="Protein kinase-like (PK-like)"/>
    <property type="match status" value="1"/>
</dbReference>
<dbReference type="Gene3D" id="3.30.200.20">
    <property type="entry name" value="Phosphorylase Kinase, domain 1"/>
    <property type="match status" value="1"/>
</dbReference>
<dbReference type="Proteomes" id="UP000001861">
    <property type="component" value="Unassembled WGS sequence"/>
</dbReference>
<keyword evidence="5 12" id="KW-0418">Kinase</keyword>
<accession>A8NEH4</accession>
<organism evidence="12 13">
    <name type="scientific">Coprinopsis cinerea (strain Okayama-7 / 130 / ATCC MYA-4618 / FGSC 9003)</name>
    <name type="common">Inky cap fungus</name>
    <name type="synonym">Hormographiella aspergillata</name>
    <dbReference type="NCBI Taxonomy" id="240176"/>
    <lineage>
        <taxon>Eukaryota</taxon>
        <taxon>Fungi</taxon>
        <taxon>Dikarya</taxon>
        <taxon>Basidiomycota</taxon>
        <taxon>Agaricomycotina</taxon>
        <taxon>Agaricomycetes</taxon>
        <taxon>Agaricomycetidae</taxon>
        <taxon>Agaricales</taxon>
        <taxon>Agaricineae</taxon>
        <taxon>Psathyrellaceae</taxon>
        <taxon>Coprinopsis</taxon>
    </lineage>
</organism>
<evidence type="ECO:0000313" key="13">
    <source>
        <dbReference type="Proteomes" id="UP000001861"/>
    </source>
</evidence>
<evidence type="ECO:0000256" key="5">
    <source>
        <dbReference type="ARBA" id="ARBA00022777"/>
    </source>
</evidence>
<dbReference type="AlphaFoldDB" id="A8NEH4"/>
<evidence type="ECO:0000256" key="2">
    <source>
        <dbReference type="ARBA" id="ARBA00022527"/>
    </source>
</evidence>
<evidence type="ECO:0000259" key="10">
    <source>
        <dbReference type="PROSITE" id="PS50011"/>
    </source>
</evidence>
<protein>
    <recommendedName>
        <fullName evidence="1">cAMP-dependent protein kinase</fullName>
        <ecNumber evidence="1">2.7.11.11</ecNumber>
    </recommendedName>
</protein>
<feature type="domain" description="AGC-kinase C-terminal" evidence="11">
    <location>
        <begin position="366"/>
        <end position="429"/>
    </location>
</feature>
<dbReference type="OrthoDB" id="10252171at2759"/>
<dbReference type="EMBL" id="AACS02000002">
    <property type="protein sequence ID" value="EAU88716.1"/>
    <property type="molecule type" value="Genomic_DNA"/>
</dbReference>
<evidence type="ECO:0000256" key="8">
    <source>
        <dbReference type="ARBA" id="ARBA00047454"/>
    </source>
</evidence>
<proteinExistence type="predicted"/>
<dbReference type="STRING" id="240176.A8NEH4"/>
<feature type="region of interest" description="Disordered" evidence="9">
    <location>
        <begin position="379"/>
        <end position="400"/>
    </location>
</feature>
<dbReference type="InterPro" id="IPR011009">
    <property type="entry name" value="Kinase-like_dom_sf"/>
</dbReference>
<evidence type="ECO:0000256" key="6">
    <source>
        <dbReference type="ARBA" id="ARBA00022840"/>
    </source>
</evidence>
<dbReference type="RefSeq" id="XP_001833027.1">
    <property type="nucleotide sequence ID" value="XM_001832975.1"/>
</dbReference>
<dbReference type="OMA" id="WDRIERK"/>
<keyword evidence="13" id="KW-1185">Reference proteome</keyword>
<evidence type="ECO:0000256" key="9">
    <source>
        <dbReference type="SAM" id="MobiDB-lite"/>
    </source>
</evidence>
<dbReference type="VEuPathDB" id="FungiDB:CC1G_01089"/>
<dbReference type="InterPro" id="IPR008271">
    <property type="entry name" value="Ser/Thr_kinase_AS"/>
</dbReference>
<gene>
    <name evidence="12" type="ORF">CC1G_01089</name>
</gene>
<dbReference type="InterPro" id="IPR000961">
    <property type="entry name" value="AGC-kinase_C"/>
</dbReference>
<evidence type="ECO:0000259" key="11">
    <source>
        <dbReference type="PROSITE" id="PS51285"/>
    </source>
</evidence>